<feature type="region of interest" description="Disordered" evidence="1">
    <location>
        <begin position="201"/>
        <end position="236"/>
    </location>
</feature>
<dbReference type="EMBL" id="MU250536">
    <property type="protein sequence ID" value="KAG7445604.1"/>
    <property type="molecule type" value="Genomic_DNA"/>
</dbReference>
<keyword evidence="3" id="KW-1185">Reference proteome</keyword>
<gene>
    <name evidence="2" type="ORF">BT62DRAFT_920312</name>
</gene>
<dbReference type="Proteomes" id="UP000812287">
    <property type="component" value="Unassembled WGS sequence"/>
</dbReference>
<evidence type="ECO:0000313" key="2">
    <source>
        <dbReference type="EMBL" id="KAG7445604.1"/>
    </source>
</evidence>
<dbReference type="RefSeq" id="XP_043039104.1">
    <property type="nucleotide sequence ID" value="XM_043184214.1"/>
</dbReference>
<feature type="compositionally biased region" description="Basic residues" evidence="1">
    <location>
        <begin position="215"/>
        <end position="224"/>
    </location>
</feature>
<dbReference type="PANTHER" id="PTHR47343:SF1">
    <property type="entry name" value="TRANSCRIPTIONAL ACTIVATOR SPT7"/>
    <property type="match status" value="1"/>
</dbReference>
<dbReference type="InterPro" id="IPR037782">
    <property type="entry name" value="Spt7"/>
</dbReference>
<organism evidence="2 3">
    <name type="scientific">Guyanagaster necrorhizus</name>
    <dbReference type="NCBI Taxonomy" id="856835"/>
    <lineage>
        <taxon>Eukaryota</taxon>
        <taxon>Fungi</taxon>
        <taxon>Dikarya</taxon>
        <taxon>Basidiomycota</taxon>
        <taxon>Agaricomycotina</taxon>
        <taxon>Agaricomycetes</taxon>
        <taxon>Agaricomycetidae</taxon>
        <taxon>Agaricales</taxon>
        <taxon>Marasmiineae</taxon>
        <taxon>Physalacriaceae</taxon>
        <taxon>Guyanagaster</taxon>
    </lineage>
</organism>
<dbReference type="AlphaFoldDB" id="A0A9P7VT51"/>
<dbReference type="OrthoDB" id="21449at2759"/>
<evidence type="ECO:0000256" key="1">
    <source>
        <dbReference type="SAM" id="MobiDB-lite"/>
    </source>
</evidence>
<dbReference type="GO" id="GO:0006357">
    <property type="term" value="P:regulation of transcription by RNA polymerase II"/>
    <property type="evidence" value="ECO:0007669"/>
    <property type="project" value="TreeGrafter"/>
</dbReference>
<evidence type="ECO:0000313" key="3">
    <source>
        <dbReference type="Proteomes" id="UP000812287"/>
    </source>
</evidence>
<feature type="region of interest" description="Disordered" evidence="1">
    <location>
        <begin position="132"/>
        <end position="165"/>
    </location>
</feature>
<evidence type="ECO:0008006" key="4">
    <source>
        <dbReference type="Google" id="ProtNLM"/>
    </source>
</evidence>
<dbReference type="GO" id="GO:0000124">
    <property type="term" value="C:SAGA complex"/>
    <property type="evidence" value="ECO:0007669"/>
    <property type="project" value="InterPro"/>
</dbReference>
<feature type="compositionally biased region" description="Basic and acidic residues" evidence="1">
    <location>
        <begin position="142"/>
        <end position="157"/>
    </location>
</feature>
<name>A0A9P7VT51_9AGAR</name>
<proteinExistence type="predicted"/>
<dbReference type="GO" id="GO:0046695">
    <property type="term" value="C:SLIK (SAGA-like) complex"/>
    <property type="evidence" value="ECO:0007669"/>
    <property type="project" value="InterPro"/>
</dbReference>
<dbReference type="PANTHER" id="PTHR47343">
    <property type="entry name" value="TRANSCRIPTIONAL ACTIVATOR SPT7"/>
    <property type="match status" value="1"/>
</dbReference>
<sequence length="366" mass="42232">MARMVKAKSYKSKREFQDDLDLIWFNCKAEKLLRNITDRKERADPVIPAALQGPKVNGMVNGHSRPHMVHHQPSSSGPLAKAIVKPTAVPLQRRDLPFADSPALIRTQHGMSLFAKLNCDSPPRDELRVFAPDYQSDDEDPIEVKPEAGTDEKRKLNEQIARPRKRARVAPQYPIFLPSSSDDITQMWWMAAQSDLLLPNGLLRVPQPRPPKSPLPKRKKRRKRPDPPRPNPKSLLTLMNNNIRTMRRVRHAMSSSRHWEEPAPRISLGKKEVRIEDIGEKNSTDCLQWMSKKGFQEEIILHTLFESGVTRVQDVERYISDDVGRYGSRLNGLEKKLVGAYREALWKTRAYLKEKMKTRLLSWLYM</sequence>
<protein>
    <recommendedName>
        <fullName evidence="4">Bromo domain-containing protein</fullName>
    </recommendedName>
</protein>
<reference evidence="2" key="1">
    <citation type="submission" date="2020-11" db="EMBL/GenBank/DDBJ databases">
        <title>Adaptations for nitrogen fixation in a non-lichenized fungal sporocarp promotes dispersal by wood-feeding termites.</title>
        <authorList>
            <consortium name="DOE Joint Genome Institute"/>
            <person name="Koch R.A."/>
            <person name="Yoon G."/>
            <person name="Arayal U."/>
            <person name="Lail K."/>
            <person name="Amirebrahimi M."/>
            <person name="Labutti K."/>
            <person name="Lipzen A."/>
            <person name="Riley R."/>
            <person name="Barry K."/>
            <person name="Henrissat B."/>
            <person name="Grigoriev I.V."/>
            <person name="Herr J.R."/>
            <person name="Aime M.C."/>
        </authorList>
    </citation>
    <scope>NUCLEOTIDE SEQUENCE</scope>
    <source>
        <strain evidence="2">MCA 3950</strain>
    </source>
</reference>
<comment type="caution">
    <text evidence="2">The sequence shown here is derived from an EMBL/GenBank/DDBJ whole genome shotgun (WGS) entry which is preliminary data.</text>
</comment>
<dbReference type="GeneID" id="66106511"/>
<accession>A0A9P7VT51</accession>
<dbReference type="GO" id="GO:0005198">
    <property type="term" value="F:structural molecule activity"/>
    <property type="evidence" value="ECO:0007669"/>
    <property type="project" value="TreeGrafter"/>
</dbReference>